<organism evidence="2 3">
    <name type="scientific">Sporolactobacillus inulinus</name>
    <dbReference type="NCBI Taxonomy" id="2078"/>
    <lineage>
        <taxon>Bacteria</taxon>
        <taxon>Bacillati</taxon>
        <taxon>Bacillota</taxon>
        <taxon>Bacilli</taxon>
        <taxon>Bacillales</taxon>
        <taxon>Sporolactobacillaceae</taxon>
        <taxon>Sporolactobacillus</taxon>
    </lineage>
</organism>
<evidence type="ECO:0000256" key="1">
    <source>
        <dbReference type="SAM" id="Phobius"/>
    </source>
</evidence>
<keyword evidence="1" id="KW-0812">Transmembrane</keyword>
<keyword evidence="1" id="KW-1133">Transmembrane helix</keyword>
<feature type="transmembrane region" description="Helical" evidence="1">
    <location>
        <begin position="12"/>
        <end position="31"/>
    </location>
</feature>
<protein>
    <submittedName>
        <fullName evidence="2">Uncharacterized protein</fullName>
    </submittedName>
</protein>
<dbReference type="AlphaFoldDB" id="A0A4Y1Z9I6"/>
<keyword evidence="1" id="KW-0472">Membrane</keyword>
<comment type="caution">
    <text evidence="2">The sequence shown here is derived from an EMBL/GenBank/DDBJ whole genome shotgun (WGS) entry which is preliminary data.</text>
</comment>
<name>A0A4Y1Z9I6_9BACL</name>
<evidence type="ECO:0000313" key="2">
    <source>
        <dbReference type="EMBL" id="GAY75666.1"/>
    </source>
</evidence>
<sequence length="66" mass="7862">MFVRSFNHNIRYNYIYNFCSFFGVTALWVLYLTHRGMSLVEVGLLESIFHVSSFLLKYQAVHLRIV</sequence>
<gene>
    <name evidence="2" type="ORF">NBRC111894_1220</name>
</gene>
<evidence type="ECO:0000313" key="3">
    <source>
        <dbReference type="Proteomes" id="UP000319716"/>
    </source>
</evidence>
<reference evidence="2 3" key="1">
    <citation type="submission" date="2017-11" db="EMBL/GenBank/DDBJ databases">
        <title>Draft Genome Sequence of Sporolactobacillus inulinus NBRC 111894 Isolated from Koso, a Japanese Sugar-Vegetable Fermented Beverage.</title>
        <authorList>
            <person name="Chiou T.Y."/>
            <person name="Oshima K."/>
            <person name="Suda W."/>
            <person name="Hattori M."/>
            <person name="Takahashi T."/>
        </authorList>
    </citation>
    <scope>NUCLEOTIDE SEQUENCE [LARGE SCALE GENOMIC DNA]</scope>
    <source>
        <strain evidence="2 3">NBRC111894</strain>
    </source>
</reference>
<dbReference type="RefSeq" id="WP_262392342.1">
    <property type="nucleotide sequence ID" value="NZ_BEXB01000007.1"/>
</dbReference>
<accession>A0A4Y1Z9I6</accession>
<dbReference type="EMBL" id="BEXB01000007">
    <property type="protein sequence ID" value="GAY75666.1"/>
    <property type="molecule type" value="Genomic_DNA"/>
</dbReference>
<proteinExistence type="predicted"/>
<dbReference type="Proteomes" id="UP000319716">
    <property type="component" value="Unassembled WGS sequence"/>
</dbReference>